<dbReference type="GO" id="GO:0004439">
    <property type="term" value="F:phosphatidylinositol-4,5-bisphosphate 5-phosphatase activity"/>
    <property type="evidence" value="ECO:0007669"/>
    <property type="project" value="TreeGrafter"/>
</dbReference>
<dbReference type="InterPro" id="IPR036691">
    <property type="entry name" value="Endo/exonu/phosph_ase_sf"/>
</dbReference>
<name>A0A3P7CNY8_SCHSO</name>
<dbReference type="SUPFAM" id="SSF56219">
    <property type="entry name" value="DNase I-like"/>
    <property type="match status" value="1"/>
</dbReference>
<dbReference type="GO" id="GO:0046856">
    <property type="term" value="P:phosphatidylinositol dephosphorylation"/>
    <property type="evidence" value="ECO:0007669"/>
    <property type="project" value="InterPro"/>
</dbReference>
<dbReference type="OrthoDB" id="7862313at2759"/>
<dbReference type="EMBL" id="UYSU01037508">
    <property type="protein sequence ID" value="VDL99130.1"/>
    <property type="molecule type" value="Genomic_DNA"/>
</dbReference>
<evidence type="ECO:0008006" key="3">
    <source>
        <dbReference type="Google" id="ProtNLM"/>
    </source>
</evidence>
<accession>A0A3P7CNY8</accession>
<evidence type="ECO:0000313" key="2">
    <source>
        <dbReference type="Proteomes" id="UP000275846"/>
    </source>
</evidence>
<gene>
    <name evidence="1" type="ORF">SSLN_LOCUS12745</name>
</gene>
<dbReference type="Proteomes" id="UP000275846">
    <property type="component" value="Unassembled WGS sequence"/>
</dbReference>
<keyword evidence="2" id="KW-1185">Reference proteome</keyword>
<dbReference type="PANTHER" id="PTHR11200">
    <property type="entry name" value="INOSITOL 5-PHOSPHATASE"/>
    <property type="match status" value="1"/>
</dbReference>
<reference evidence="1 2" key="1">
    <citation type="submission" date="2018-11" db="EMBL/GenBank/DDBJ databases">
        <authorList>
            <consortium name="Pathogen Informatics"/>
        </authorList>
    </citation>
    <scope>NUCLEOTIDE SEQUENCE [LARGE SCALE GENOMIC DNA]</scope>
    <source>
        <strain evidence="1 2">NST_G2</strain>
    </source>
</reference>
<dbReference type="AlphaFoldDB" id="A0A3P7CNY8"/>
<dbReference type="InterPro" id="IPR046985">
    <property type="entry name" value="IP5"/>
</dbReference>
<dbReference type="Gene3D" id="3.60.10.10">
    <property type="entry name" value="Endonuclease/exonuclease/phosphatase"/>
    <property type="match status" value="1"/>
</dbReference>
<dbReference type="STRING" id="70667.A0A3P7CNY8"/>
<organism evidence="1 2">
    <name type="scientific">Schistocephalus solidus</name>
    <name type="common">Tapeworm</name>
    <dbReference type="NCBI Taxonomy" id="70667"/>
    <lineage>
        <taxon>Eukaryota</taxon>
        <taxon>Metazoa</taxon>
        <taxon>Spiralia</taxon>
        <taxon>Lophotrochozoa</taxon>
        <taxon>Platyhelminthes</taxon>
        <taxon>Cestoda</taxon>
        <taxon>Eucestoda</taxon>
        <taxon>Diphyllobothriidea</taxon>
        <taxon>Diphyllobothriidae</taxon>
        <taxon>Schistocephalus</taxon>
    </lineage>
</organism>
<sequence>MRSGASTNNELPKSCQIGNIKSPFTIFRYCFPLPIQSDRLNLADAAHAEYFRLFHLFSNGYDRIPYEPSPDPSEHAESCLKGPKIFHLTVADFLPDEIYRTRLDSDLFVRRRLEEREADYCSWKTLKVFIGSWNVNGRQDTSVQLDDWMSFPDTDQPPADIYVFGFQELDLSLGGMALNKATASPFEPLWLRQLESAHGGLLRQSPASTGFGDCVGDGAKGPARFRRRWSKQTGGGFRRLPIVRLAGLLLIVYVSRRLYTRAHVSEICLQSVPTGMFNVMVS</sequence>
<protein>
    <recommendedName>
        <fullName evidence="3">Inositol polyphosphate-related phosphatase domain-containing protein</fullName>
    </recommendedName>
</protein>
<dbReference type="PANTHER" id="PTHR11200:SF300">
    <property type="entry name" value="TYPE II INOSITOL 1,4,5-TRISPHOSPHATE 5-PHOSPHATASE"/>
    <property type="match status" value="1"/>
</dbReference>
<proteinExistence type="predicted"/>
<evidence type="ECO:0000313" key="1">
    <source>
        <dbReference type="EMBL" id="VDL99130.1"/>
    </source>
</evidence>